<evidence type="ECO:0000313" key="2">
    <source>
        <dbReference type="Proteomes" id="UP001168823"/>
    </source>
</evidence>
<organism evidence="1 2">
    <name type="scientific">Mycolicibacterium arseniciresistens</name>
    <dbReference type="NCBI Taxonomy" id="3062257"/>
    <lineage>
        <taxon>Bacteria</taxon>
        <taxon>Bacillati</taxon>
        <taxon>Actinomycetota</taxon>
        <taxon>Actinomycetes</taxon>
        <taxon>Mycobacteriales</taxon>
        <taxon>Mycobacteriaceae</taxon>
        <taxon>Mycolicibacterium</taxon>
    </lineage>
</organism>
<dbReference type="EMBL" id="JAUMSQ010000290">
    <property type="protein sequence ID" value="MDO3639199.1"/>
    <property type="molecule type" value="Genomic_DNA"/>
</dbReference>
<comment type="caution">
    <text evidence="1">The sequence shown here is derived from an EMBL/GenBank/DDBJ whole genome shotgun (WGS) entry which is preliminary data.</text>
</comment>
<name>A0ABT8UN12_9MYCO</name>
<protein>
    <recommendedName>
        <fullName evidence="3">Asp23/Gls24 family envelope stress response protein</fullName>
    </recommendedName>
</protein>
<gene>
    <name evidence="1" type="ORF">Q2100_25885</name>
</gene>
<reference evidence="1" key="1">
    <citation type="submission" date="2023-07" db="EMBL/GenBank/DDBJ databases">
        <title>Mycolicibacterium sp. nov., a novel bacterial species.</title>
        <authorList>
            <person name="Cao Y."/>
        </authorList>
    </citation>
    <scope>NUCLEOTIDE SEQUENCE</scope>
    <source>
        <strain evidence="1">KC 300</strain>
    </source>
</reference>
<dbReference type="Proteomes" id="UP001168823">
    <property type="component" value="Unassembled WGS sequence"/>
</dbReference>
<evidence type="ECO:0000313" key="1">
    <source>
        <dbReference type="EMBL" id="MDO3639199.1"/>
    </source>
</evidence>
<keyword evidence="2" id="KW-1185">Reference proteome</keyword>
<dbReference type="RefSeq" id="WP_302916370.1">
    <property type="nucleotide sequence ID" value="NZ_JAUMSQ010000290.1"/>
</dbReference>
<sequence>MAIADHEGVGSFARAGTVLRAVPEPGWSAIEERVIAAVRATTRGGWPIVVANPAPGTAPGAIAISDLVLRAALARALRGDGGYVLSHVEVDVDDVRALRGVRVELAGRYGADLHAAVARALEVCAEVVLDLVGAVDGVAIDVAVTDIVE</sequence>
<proteinExistence type="predicted"/>
<evidence type="ECO:0008006" key="3">
    <source>
        <dbReference type="Google" id="ProtNLM"/>
    </source>
</evidence>
<accession>A0ABT8UN12</accession>